<dbReference type="RefSeq" id="XP_026666635.1">
    <property type="nucleotide sequence ID" value="XM_026810834.1"/>
</dbReference>
<proteinExistence type="predicted"/>
<evidence type="ECO:0000256" key="1">
    <source>
        <dbReference type="SAM" id="Coils"/>
    </source>
</evidence>
<feature type="coiled-coil region" evidence="1">
    <location>
        <begin position="251"/>
        <end position="414"/>
    </location>
</feature>
<sequence>MDCIDEELTKTNVFQLDILIPLIEIFDVYMLLKHELSPDEFCIYLFVKEEESDRSKMEFNPVKQHFHNHEELQTLPSSLQNIIVDLLMHIARYVTFLESVGKDYLDKQNCRKYNQLHQIMVFVYILSYRIFTLFFEDSINCFVHFKVKRMLSLITYLLRTETPTLYHKKGCLIYEEDFVDQNLVLPFLDATPCLEKLRDHLKNYLKDVEPRKKELTTPMQMNVLNRFSPATKTPPNTPEPVEVKQTAASILRECARVISDEEKEIKKLKALTAGGLDPSSVQKFEEEKRQQQREEELLKIQEKHLLGLLTREGAFIAKQLLLDDVKAHAKNVRKEKQELYERLEKWRENHNKEMMEVVEKCREMEQASREAFNHMIDEKRQKAAEVSEESRQLRAQLAKQREEETQRKIKLIQEIKTIQSLRALPFKDFDPTESSGLGLLCEMSLAEVHSIFTI</sequence>
<dbReference type="InterPro" id="IPR039341">
    <property type="entry name" value="CFAP99"/>
</dbReference>
<organism evidence="2 3">
    <name type="scientific">Ceratina calcarata</name>
    <dbReference type="NCBI Taxonomy" id="156304"/>
    <lineage>
        <taxon>Eukaryota</taxon>
        <taxon>Metazoa</taxon>
        <taxon>Ecdysozoa</taxon>
        <taxon>Arthropoda</taxon>
        <taxon>Hexapoda</taxon>
        <taxon>Insecta</taxon>
        <taxon>Pterygota</taxon>
        <taxon>Neoptera</taxon>
        <taxon>Endopterygota</taxon>
        <taxon>Hymenoptera</taxon>
        <taxon>Apocrita</taxon>
        <taxon>Aculeata</taxon>
        <taxon>Apoidea</taxon>
        <taxon>Anthophila</taxon>
        <taxon>Apidae</taxon>
        <taxon>Ceratina</taxon>
        <taxon>Zadontomerus</taxon>
    </lineage>
</organism>
<dbReference type="KEGG" id="ccal:113463863"/>
<gene>
    <name evidence="3" type="primary">LOC113463863</name>
</gene>
<keyword evidence="2" id="KW-1185">Reference proteome</keyword>
<evidence type="ECO:0000313" key="3">
    <source>
        <dbReference type="RefSeq" id="XP_026666635.1"/>
    </source>
</evidence>
<protein>
    <submittedName>
        <fullName evidence="3">Uncharacterized protein LOC113463863</fullName>
    </submittedName>
</protein>
<dbReference type="PANTHER" id="PTHR34649">
    <property type="entry name" value="CILIA- AND FLAGELLA-ASSOCIATED PROTEIN 99"/>
    <property type="match status" value="1"/>
</dbReference>
<dbReference type="Proteomes" id="UP000694925">
    <property type="component" value="Unplaced"/>
</dbReference>
<accession>A0AAJ7RVS5</accession>
<dbReference type="GeneID" id="113463863"/>
<dbReference type="AlphaFoldDB" id="A0AAJ7RVS5"/>
<dbReference type="PANTHER" id="PTHR34649:SF1">
    <property type="entry name" value="CILIA- AND FLAGELLA-ASSOCIATED PROTEIN 99"/>
    <property type="match status" value="1"/>
</dbReference>
<evidence type="ECO:0000313" key="2">
    <source>
        <dbReference type="Proteomes" id="UP000694925"/>
    </source>
</evidence>
<name>A0AAJ7RVS5_9HYME</name>
<reference evidence="3" key="1">
    <citation type="submission" date="2025-08" db="UniProtKB">
        <authorList>
            <consortium name="RefSeq"/>
        </authorList>
    </citation>
    <scope>IDENTIFICATION</scope>
    <source>
        <tissue evidence="3">Whole body</tissue>
    </source>
</reference>
<keyword evidence="1" id="KW-0175">Coiled coil</keyword>